<evidence type="ECO:0000259" key="9">
    <source>
        <dbReference type="Pfam" id="PF22937"/>
    </source>
</evidence>
<keyword evidence="11" id="KW-1185">Reference proteome</keyword>
<proteinExistence type="inferred from homology"/>
<dbReference type="Proteomes" id="UP000291343">
    <property type="component" value="Unassembled WGS sequence"/>
</dbReference>
<sequence>MADAGVNIAKVNYEMDEQSNQVLIPTQKNALEEIEFQVSQVIGRLEEVAVGRGRRTPPPPSVELPKRSQNEILQHIQDLLHNYEEENIESPLTPEIRISMISHAIMVYASCLERTHIQEVSARLTSDTSRWLANIFRMPVHGVCYHDDQMEGTVRLARALLHVKYPRFAEEGYEVLKSKPPVIYTSLAAPLSIIQHICKQLSLPLHCVRGIPTMTLFGSQQKMDVAALERQIEEDKTAGRLPLLVLADAGTPIAGHVDNLTRLQEICKNNDVWLHLRGHTLAALAMVSATDSPANIADSLTLPLAYWLCVPGLPSVTLYNLNCQVGSSMGLLESPGKRLIVLPVWCVLQEFGKEGIQTRMQQMFESTELLWRRLVKYPCLRLLSQPPGGEGGAITLADLISKPVNINLLMDVVASTVVFQFIPEGCVDKVPTYYDKLNSWLGQILQRDAAQVPLELCELESSGVVLRYCPFEVGTIITQADVEAFINCLDQQLEILSATVVHKETFQQLVQSSEQLRLVELPGWAGLGGVRYIPQGWDDILLTDQAKEELNRLNLHLVEKLRVTDAAFSAGEGVDGLACVRFGMVTADTDVAELLNLFQSVGQKEEESWKFIDTMAEVVIKGIEAATLDLQKESEDKLWQDGILRQVPVFGSLVNWWSPLTKDGGAGIKGRSLDLTAGVVASTENIYRYHMQGSAAGVKEPPQVVTPVAGHSRASSNASQLSNTTVTNPVSP</sequence>
<feature type="domain" description="PDXDC1-like third" evidence="9">
    <location>
        <begin position="506"/>
        <end position="610"/>
    </location>
</feature>
<comment type="caution">
    <text evidence="10">The sequence shown here is derived from an EMBL/GenBank/DDBJ whole genome shotgun (WGS) entry which is preliminary data.</text>
</comment>
<dbReference type="InterPro" id="IPR015421">
    <property type="entry name" value="PyrdxlP-dep_Trfase_major"/>
</dbReference>
<dbReference type="InterPro" id="IPR055103">
    <property type="entry name" value="PDXDC1-like_2nd"/>
</dbReference>
<dbReference type="GO" id="GO:0016831">
    <property type="term" value="F:carboxy-lyase activity"/>
    <property type="evidence" value="ECO:0007669"/>
    <property type="project" value="UniProtKB-KW"/>
</dbReference>
<evidence type="ECO:0000313" key="11">
    <source>
        <dbReference type="Proteomes" id="UP000291343"/>
    </source>
</evidence>
<dbReference type="SUPFAM" id="SSF53383">
    <property type="entry name" value="PLP-dependent transferases"/>
    <property type="match status" value="1"/>
</dbReference>
<feature type="domain" description="PDXDC1/PDXD2 second" evidence="8">
    <location>
        <begin position="431"/>
        <end position="500"/>
    </location>
</feature>
<dbReference type="STRING" id="195883.A0A482XU15"/>
<evidence type="ECO:0000256" key="2">
    <source>
        <dbReference type="ARBA" id="ARBA00009533"/>
    </source>
</evidence>
<keyword evidence="4" id="KW-0663">Pyridoxal phosphate</keyword>
<accession>A0A482XU15</accession>
<reference evidence="10 11" key="1">
    <citation type="journal article" date="2017" name="Gigascience">
        <title>Genome sequence of the small brown planthopper, Laodelphax striatellus.</title>
        <authorList>
            <person name="Zhu J."/>
            <person name="Jiang F."/>
            <person name="Wang X."/>
            <person name="Yang P."/>
            <person name="Bao Y."/>
            <person name="Zhao W."/>
            <person name="Wang W."/>
            <person name="Lu H."/>
            <person name="Wang Q."/>
            <person name="Cui N."/>
            <person name="Li J."/>
            <person name="Chen X."/>
            <person name="Luo L."/>
            <person name="Yu J."/>
            <person name="Kang L."/>
            <person name="Cui F."/>
        </authorList>
    </citation>
    <scope>NUCLEOTIDE SEQUENCE [LARGE SCALE GENOMIC DNA]</scope>
    <source>
        <strain evidence="10">Lst14</strain>
    </source>
</reference>
<dbReference type="Pfam" id="PF22930">
    <property type="entry name" value="PDXDC1-like_cen"/>
    <property type="match status" value="1"/>
</dbReference>
<dbReference type="SMR" id="A0A482XU15"/>
<gene>
    <name evidence="10" type="ORF">LSTR_LSTR003270</name>
</gene>
<dbReference type="EMBL" id="QKKF02000897">
    <property type="protein sequence ID" value="RZF48890.1"/>
    <property type="molecule type" value="Genomic_DNA"/>
</dbReference>
<evidence type="ECO:0000256" key="1">
    <source>
        <dbReference type="ARBA" id="ARBA00001933"/>
    </source>
</evidence>
<evidence type="ECO:0000256" key="3">
    <source>
        <dbReference type="ARBA" id="ARBA00022793"/>
    </source>
</evidence>
<dbReference type="AlphaFoldDB" id="A0A482XU15"/>
<feature type="region of interest" description="Disordered" evidence="7">
    <location>
        <begin position="707"/>
        <end position="732"/>
    </location>
</feature>
<dbReference type="FunCoup" id="A0A482XU15">
    <property type="interactions" value="1810"/>
</dbReference>
<dbReference type="GO" id="GO:0030170">
    <property type="term" value="F:pyridoxal phosphate binding"/>
    <property type="evidence" value="ECO:0007669"/>
    <property type="project" value="InterPro"/>
</dbReference>
<evidence type="ECO:0000256" key="5">
    <source>
        <dbReference type="ARBA" id="ARBA00023239"/>
    </source>
</evidence>
<comment type="cofactor">
    <cofactor evidence="1">
        <name>pyridoxal 5'-phosphate</name>
        <dbReference type="ChEBI" id="CHEBI:597326"/>
    </cofactor>
</comment>
<evidence type="ECO:0000256" key="4">
    <source>
        <dbReference type="ARBA" id="ARBA00022898"/>
    </source>
</evidence>
<dbReference type="PANTHER" id="PTHR42735:SF1">
    <property type="entry name" value="PYRIDOXAL-DEPENDENT DECARBOXYLASE DOMAIN-CONTAINING PROTEIN 1-RELATED"/>
    <property type="match status" value="1"/>
</dbReference>
<dbReference type="InterPro" id="IPR055102">
    <property type="entry name" value="PDXDC1-like_3rd"/>
</dbReference>
<dbReference type="Pfam" id="PF22937">
    <property type="entry name" value="PDXDC1-like_cen2"/>
    <property type="match status" value="1"/>
</dbReference>
<dbReference type="Pfam" id="PF00282">
    <property type="entry name" value="Pyridoxal_deC"/>
    <property type="match status" value="1"/>
</dbReference>
<comment type="similarity">
    <text evidence="2">Belongs to the group II decarboxylase family.</text>
</comment>
<keyword evidence="3" id="KW-0210">Decarboxylase</keyword>
<evidence type="ECO:0000256" key="6">
    <source>
        <dbReference type="ARBA" id="ARBA00047190"/>
    </source>
</evidence>
<dbReference type="InterPro" id="IPR015424">
    <property type="entry name" value="PyrdxlP-dep_Trfase"/>
</dbReference>
<evidence type="ECO:0000313" key="10">
    <source>
        <dbReference type="EMBL" id="RZF48890.1"/>
    </source>
</evidence>
<dbReference type="PANTHER" id="PTHR42735">
    <property type="match status" value="1"/>
</dbReference>
<feature type="compositionally biased region" description="Polar residues" evidence="7">
    <location>
        <begin position="713"/>
        <end position="732"/>
    </location>
</feature>
<organism evidence="10 11">
    <name type="scientific">Laodelphax striatellus</name>
    <name type="common">Small brown planthopper</name>
    <name type="synonym">Delphax striatella</name>
    <dbReference type="NCBI Taxonomy" id="195883"/>
    <lineage>
        <taxon>Eukaryota</taxon>
        <taxon>Metazoa</taxon>
        <taxon>Ecdysozoa</taxon>
        <taxon>Arthropoda</taxon>
        <taxon>Hexapoda</taxon>
        <taxon>Insecta</taxon>
        <taxon>Pterygota</taxon>
        <taxon>Neoptera</taxon>
        <taxon>Paraneoptera</taxon>
        <taxon>Hemiptera</taxon>
        <taxon>Auchenorrhyncha</taxon>
        <taxon>Fulgoroidea</taxon>
        <taxon>Delphacidae</taxon>
        <taxon>Criomorphinae</taxon>
        <taxon>Laodelphax</taxon>
    </lineage>
</organism>
<name>A0A482XU15_LAOST</name>
<dbReference type="InterPro" id="IPR002129">
    <property type="entry name" value="PyrdxlP-dep_de-COase"/>
</dbReference>
<dbReference type="InterPro" id="IPR050477">
    <property type="entry name" value="GrpII_AminoAcid_Decarb"/>
</dbReference>
<dbReference type="GO" id="GO:0019752">
    <property type="term" value="P:carboxylic acid metabolic process"/>
    <property type="evidence" value="ECO:0007669"/>
    <property type="project" value="InterPro"/>
</dbReference>
<evidence type="ECO:0000256" key="7">
    <source>
        <dbReference type="SAM" id="MobiDB-lite"/>
    </source>
</evidence>
<protein>
    <recommendedName>
        <fullName evidence="6">Pyridoxal-dependent decarboxylase domain-containing protein 1</fullName>
    </recommendedName>
</protein>
<evidence type="ECO:0000259" key="8">
    <source>
        <dbReference type="Pfam" id="PF22930"/>
    </source>
</evidence>
<dbReference type="OrthoDB" id="2161780at2759"/>
<dbReference type="InParanoid" id="A0A482XU15"/>
<keyword evidence="5" id="KW-0456">Lyase</keyword>
<dbReference type="Gene3D" id="3.40.640.10">
    <property type="entry name" value="Type I PLP-dependent aspartate aminotransferase-like (Major domain)"/>
    <property type="match status" value="1"/>
</dbReference>